<keyword evidence="2 8" id="KW-0436">Ligase</keyword>
<dbReference type="GO" id="GO:0006281">
    <property type="term" value="P:DNA repair"/>
    <property type="evidence" value="ECO:0007669"/>
    <property type="project" value="UniProtKB-KW"/>
</dbReference>
<evidence type="ECO:0000256" key="3">
    <source>
        <dbReference type="ARBA" id="ARBA00022705"/>
    </source>
</evidence>
<dbReference type="Proteomes" id="UP000067399">
    <property type="component" value="Chromosome"/>
</dbReference>
<reference evidence="8 9" key="2">
    <citation type="journal article" date="2016" name="ISME J.">
        <title>Heterogeneous composition of key metabolic gene clusters in a vent mussel symbiont population.</title>
        <authorList>
            <person name="Ikuta T."/>
            <person name="Takaki Y."/>
            <person name="Nagai Y."/>
            <person name="Shimamura S."/>
            <person name="Tsuda M."/>
            <person name="Kawagucci S."/>
            <person name="Aoki Y."/>
            <person name="Inoue K."/>
            <person name="Teruya M."/>
            <person name="Satou K."/>
            <person name="Teruya K."/>
            <person name="Shimoji M."/>
            <person name="Tamotsu H."/>
            <person name="Hirano T."/>
            <person name="Maruyama T."/>
            <person name="Yoshida T."/>
        </authorList>
    </citation>
    <scope>NUCLEOTIDE SEQUENCE [LARGE SCALE GENOMIC DNA]</scope>
    <source>
        <strain evidence="8 9">Myojin Knoll</strain>
    </source>
</reference>
<dbReference type="AlphaFoldDB" id="A0A0P0UPR8"/>
<sequence>MNFTNHPYLYKGLKLIRINVLLISLSLSFASFAEKPDLFLLKTYNDKLSVVGWVMSEKLDGIRGFWDGEKLISRGGGVFNPPESWTVNFPNFAIDGELWTKRADFEGVSSIVRRKNPDSRWQKVSFNIFEVPNQQGGILQRLKVLQDYLQQHPSKTLKIIKQIPVKSTQHLNVFLDKIIKKKGEGIVVRDPKTHYQTGRLSSALKVKKYQDDECVVLEILPGKGKYTNKMGVLKCQTKAGKIFKVGSGFTDAQRQNPPKIGSEITFKYYGFTKNKKYKHPVFLKIKPKLSN</sequence>
<gene>
    <name evidence="8" type="ORF">BSEPE_0007</name>
</gene>
<dbReference type="EC" id="6.5.1.1" evidence="8"/>
<organism evidence="8 9">
    <name type="scientific">endosymbiont of Bathymodiolus septemdierum str. Myojin knoll</name>
    <dbReference type="NCBI Taxonomy" id="1303921"/>
    <lineage>
        <taxon>Bacteria</taxon>
        <taxon>Pseudomonadati</taxon>
        <taxon>Pseudomonadota</taxon>
        <taxon>Gammaproteobacteria</taxon>
        <taxon>sulfur-oxidizing symbionts</taxon>
    </lineage>
</organism>
<dbReference type="NCBIfam" id="NF006592">
    <property type="entry name" value="PRK09125.1"/>
    <property type="match status" value="1"/>
</dbReference>
<comment type="catalytic activity">
    <reaction evidence="6">
        <text>ATP + (deoxyribonucleotide)n-3'-hydroxyl + 5'-phospho-(deoxyribonucleotide)m = (deoxyribonucleotide)n+m + AMP + diphosphate.</text>
        <dbReference type="EC" id="6.5.1.1"/>
    </reaction>
</comment>
<comment type="cofactor">
    <cofactor evidence="1">
        <name>a divalent metal cation</name>
        <dbReference type="ChEBI" id="CHEBI:60240"/>
    </cofactor>
</comment>
<reference evidence="8 9" key="1">
    <citation type="journal article" date="2000" name="Mar. Ecol. Prog. Ser.">
        <title>Phylogenetic characterization of endosymbionts in three hydrothermal vent mussels: influence on host distributions.</title>
        <authorList>
            <person name="Fujiwara Y."/>
            <person name="Takai K."/>
            <person name="Uematsu K."/>
            <person name="Tsuchida S."/>
            <person name="Hunt J.C."/>
            <person name="Hashimoto J."/>
        </authorList>
    </citation>
    <scope>NUCLEOTIDE SEQUENCE [LARGE SCALE GENOMIC DNA]</scope>
    <source>
        <strain evidence="8 9">Myojin Knoll</strain>
    </source>
</reference>
<protein>
    <submittedName>
        <fullName evidence="8">DNA ligase (ATP)</fullName>
        <ecNumber evidence="8">6.5.1.1</ecNumber>
    </submittedName>
</protein>
<dbReference type="Gene3D" id="2.40.50.140">
    <property type="entry name" value="Nucleic acid-binding proteins"/>
    <property type="match status" value="1"/>
</dbReference>
<dbReference type="SUPFAM" id="SSF50249">
    <property type="entry name" value="Nucleic acid-binding proteins"/>
    <property type="match status" value="1"/>
</dbReference>
<keyword evidence="9" id="KW-1185">Reference proteome</keyword>
<evidence type="ECO:0000259" key="7">
    <source>
        <dbReference type="PROSITE" id="PS50160"/>
    </source>
</evidence>
<dbReference type="Gene3D" id="3.30.470.30">
    <property type="entry name" value="DNA ligase/mRNA capping enzyme"/>
    <property type="match status" value="1"/>
</dbReference>
<evidence type="ECO:0000313" key="8">
    <source>
        <dbReference type="EMBL" id="BAS67037.1"/>
    </source>
</evidence>
<dbReference type="PROSITE" id="PS50160">
    <property type="entry name" value="DNA_LIGASE_A3"/>
    <property type="match status" value="1"/>
</dbReference>
<dbReference type="EMBL" id="AP013042">
    <property type="protein sequence ID" value="BAS67037.1"/>
    <property type="molecule type" value="Genomic_DNA"/>
</dbReference>
<name>A0A0P0UPR8_9GAMM</name>
<dbReference type="RefSeq" id="WP_231893499.1">
    <property type="nucleotide sequence ID" value="NZ_AP013042.1"/>
</dbReference>
<dbReference type="GO" id="GO:0003910">
    <property type="term" value="F:DNA ligase (ATP) activity"/>
    <property type="evidence" value="ECO:0007669"/>
    <property type="project" value="UniProtKB-EC"/>
</dbReference>
<keyword evidence="5" id="KW-0234">DNA repair</keyword>
<dbReference type="InterPro" id="IPR016059">
    <property type="entry name" value="DNA_ligase_ATP-dep_CS"/>
</dbReference>
<dbReference type="PROSITE" id="PS00333">
    <property type="entry name" value="DNA_LIGASE_A2"/>
    <property type="match status" value="1"/>
</dbReference>
<dbReference type="Gene3D" id="3.30.1490.70">
    <property type="match status" value="1"/>
</dbReference>
<dbReference type="GO" id="GO:0005524">
    <property type="term" value="F:ATP binding"/>
    <property type="evidence" value="ECO:0007669"/>
    <property type="project" value="InterPro"/>
</dbReference>
<dbReference type="GO" id="GO:0006310">
    <property type="term" value="P:DNA recombination"/>
    <property type="evidence" value="ECO:0007669"/>
    <property type="project" value="InterPro"/>
</dbReference>
<dbReference type="InterPro" id="IPR012310">
    <property type="entry name" value="DNA_ligase_ATP-dep_cent"/>
</dbReference>
<dbReference type="CDD" id="cd08041">
    <property type="entry name" value="OBF_kDNA_ligase_like"/>
    <property type="match status" value="1"/>
</dbReference>
<dbReference type="GO" id="GO:0006260">
    <property type="term" value="P:DNA replication"/>
    <property type="evidence" value="ECO:0007669"/>
    <property type="project" value="UniProtKB-KW"/>
</dbReference>
<dbReference type="InterPro" id="IPR029319">
    <property type="entry name" value="DNA_ligase_OB"/>
</dbReference>
<evidence type="ECO:0000256" key="1">
    <source>
        <dbReference type="ARBA" id="ARBA00001968"/>
    </source>
</evidence>
<dbReference type="InterPro" id="IPR012340">
    <property type="entry name" value="NA-bd_OB-fold"/>
</dbReference>
<dbReference type="Pfam" id="PF01068">
    <property type="entry name" value="DNA_ligase_A_M"/>
    <property type="match status" value="1"/>
</dbReference>
<keyword evidence="3" id="KW-0235">DNA replication</keyword>
<evidence type="ECO:0000256" key="5">
    <source>
        <dbReference type="ARBA" id="ARBA00023204"/>
    </source>
</evidence>
<dbReference type="STRING" id="1303921.BSEPE_0007"/>
<evidence type="ECO:0000313" key="9">
    <source>
        <dbReference type="Proteomes" id="UP000067399"/>
    </source>
</evidence>
<dbReference type="Pfam" id="PF14743">
    <property type="entry name" value="DNA_ligase_OB_2"/>
    <property type="match status" value="1"/>
</dbReference>
<evidence type="ECO:0000256" key="6">
    <source>
        <dbReference type="ARBA" id="ARBA00034003"/>
    </source>
</evidence>
<feature type="domain" description="ATP-dependent DNA ligase family profile" evidence="7">
    <location>
        <begin position="140"/>
        <end position="220"/>
    </location>
</feature>
<dbReference type="InterPro" id="IPR050326">
    <property type="entry name" value="NAD_dep_DNA_ligaseB"/>
</dbReference>
<evidence type="ECO:0000256" key="2">
    <source>
        <dbReference type="ARBA" id="ARBA00022598"/>
    </source>
</evidence>
<proteinExistence type="predicted"/>
<evidence type="ECO:0000256" key="4">
    <source>
        <dbReference type="ARBA" id="ARBA00022763"/>
    </source>
</evidence>
<keyword evidence="4" id="KW-0227">DNA damage</keyword>
<dbReference type="SUPFAM" id="SSF56091">
    <property type="entry name" value="DNA ligase/mRNA capping enzyme, catalytic domain"/>
    <property type="match status" value="1"/>
</dbReference>
<dbReference type="PANTHER" id="PTHR47810:SF1">
    <property type="entry name" value="DNA LIGASE B"/>
    <property type="match status" value="1"/>
</dbReference>
<dbReference type="PANTHER" id="PTHR47810">
    <property type="entry name" value="DNA LIGASE"/>
    <property type="match status" value="1"/>
</dbReference>
<dbReference type="CDD" id="cd07896">
    <property type="entry name" value="Adenylation_kDNA_ligase_like"/>
    <property type="match status" value="1"/>
</dbReference>
<accession>A0A0P0UPR8</accession>
<dbReference type="KEGG" id="ebh:BSEPE_0007"/>